<comment type="caution">
    <text evidence="1">The sequence shown here is derived from an EMBL/GenBank/DDBJ whole genome shotgun (WGS) entry which is preliminary data.</text>
</comment>
<gene>
    <name evidence="1" type="ORF">pdam_00025026</name>
</gene>
<evidence type="ECO:0000313" key="1">
    <source>
        <dbReference type="EMBL" id="RMX48374.1"/>
    </source>
</evidence>
<accession>A0A3M6U4C4</accession>
<sequence length="106" mass="12042">MEKMLMVKPEEFWALVDYYKGKITEGILLDKAARVTMEAQLLLQDPTTHAGLKEPVAYVRFDTRWSHLTESLYVYSSLGAPVVIRTQITDLIPHTPYHSKSGGSFL</sequence>
<reference evidence="1 2" key="1">
    <citation type="journal article" date="2018" name="Sci. Rep.">
        <title>Comparative analysis of the Pocillopora damicornis genome highlights role of immune system in coral evolution.</title>
        <authorList>
            <person name="Cunning R."/>
            <person name="Bay R.A."/>
            <person name="Gillette P."/>
            <person name="Baker A.C."/>
            <person name="Traylor-Knowles N."/>
        </authorList>
    </citation>
    <scope>NUCLEOTIDE SEQUENCE [LARGE SCALE GENOMIC DNA]</scope>
    <source>
        <strain evidence="1">RSMAS</strain>
        <tissue evidence="1">Whole animal</tissue>
    </source>
</reference>
<organism evidence="1 2">
    <name type="scientific">Pocillopora damicornis</name>
    <name type="common">Cauliflower coral</name>
    <name type="synonym">Millepora damicornis</name>
    <dbReference type="NCBI Taxonomy" id="46731"/>
    <lineage>
        <taxon>Eukaryota</taxon>
        <taxon>Metazoa</taxon>
        <taxon>Cnidaria</taxon>
        <taxon>Anthozoa</taxon>
        <taxon>Hexacorallia</taxon>
        <taxon>Scleractinia</taxon>
        <taxon>Astrocoeniina</taxon>
        <taxon>Pocilloporidae</taxon>
        <taxon>Pocillopora</taxon>
    </lineage>
</organism>
<keyword evidence="2" id="KW-1185">Reference proteome</keyword>
<dbReference type="AlphaFoldDB" id="A0A3M6U4C4"/>
<protein>
    <submittedName>
        <fullName evidence="1">Uncharacterized protein</fullName>
    </submittedName>
</protein>
<name>A0A3M6U4C4_POCDA</name>
<proteinExistence type="predicted"/>
<dbReference type="EMBL" id="RCHS01002286">
    <property type="protein sequence ID" value="RMX48374.1"/>
    <property type="molecule type" value="Genomic_DNA"/>
</dbReference>
<dbReference type="Proteomes" id="UP000275408">
    <property type="component" value="Unassembled WGS sequence"/>
</dbReference>
<evidence type="ECO:0000313" key="2">
    <source>
        <dbReference type="Proteomes" id="UP000275408"/>
    </source>
</evidence>